<evidence type="ECO:0000259" key="10">
    <source>
        <dbReference type="Pfam" id="PF00590"/>
    </source>
</evidence>
<evidence type="ECO:0000256" key="4">
    <source>
        <dbReference type="ARBA" id="ARBA00022603"/>
    </source>
</evidence>
<dbReference type="Proteomes" id="UP000254537">
    <property type="component" value="Chromosome"/>
</dbReference>
<dbReference type="InterPro" id="IPR035996">
    <property type="entry name" value="4pyrrol_Methylase_sf"/>
</dbReference>
<dbReference type="PANTHER" id="PTHR45790">
    <property type="entry name" value="SIROHEME SYNTHASE-RELATED"/>
    <property type="match status" value="1"/>
</dbReference>
<evidence type="ECO:0000256" key="7">
    <source>
        <dbReference type="ARBA" id="ARBA00023244"/>
    </source>
</evidence>
<evidence type="ECO:0000256" key="5">
    <source>
        <dbReference type="ARBA" id="ARBA00022679"/>
    </source>
</evidence>
<dbReference type="PANTHER" id="PTHR45790:SF3">
    <property type="entry name" value="S-ADENOSYL-L-METHIONINE-DEPENDENT UROPORPHYRINOGEN III METHYLTRANSFERASE, CHLOROPLASTIC"/>
    <property type="match status" value="1"/>
</dbReference>
<evidence type="ECO:0000256" key="1">
    <source>
        <dbReference type="ARBA" id="ARBA00005879"/>
    </source>
</evidence>
<keyword evidence="3" id="KW-0169">Cobalamin biosynthesis</keyword>
<comment type="pathway">
    <text evidence="9">Cofactor biosynthesis; adenosylcobalamin biosynthesis; precorrin-2 from uroporphyrinogen III: step 1/1.</text>
</comment>
<evidence type="ECO:0000256" key="9">
    <source>
        <dbReference type="ARBA" id="ARBA00060548"/>
    </source>
</evidence>
<evidence type="ECO:0000256" key="8">
    <source>
        <dbReference type="ARBA" id="ARBA00025705"/>
    </source>
</evidence>
<dbReference type="InterPro" id="IPR014777">
    <property type="entry name" value="4pyrrole_Mease_sub1"/>
</dbReference>
<evidence type="ECO:0000256" key="2">
    <source>
        <dbReference type="ARBA" id="ARBA00012162"/>
    </source>
</evidence>
<comment type="pathway">
    <text evidence="8">Porphyrin-containing compound metabolism; siroheme biosynthesis; precorrin-2 from uroporphyrinogen III: step 1/1.</text>
</comment>
<keyword evidence="7" id="KW-0627">Porphyrin biosynthesis</keyword>
<evidence type="ECO:0000256" key="6">
    <source>
        <dbReference type="ARBA" id="ARBA00022691"/>
    </source>
</evidence>
<feature type="domain" description="Tetrapyrrole methylase" evidence="10">
    <location>
        <begin position="6"/>
        <end position="213"/>
    </location>
</feature>
<dbReference type="Pfam" id="PF00590">
    <property type="entry name" value="TP_methylase"/>
    <property type="match status" value="1"/>
</dbReference>
<organism evidence="11 12">
    <name type="scientific">Crenobacter cavernae</name>
    <dbReference type="NCBI Taxonomy" id="2290923"/>
    <lineage>
        <taxon>Bacteria</taxon>
        <taxon>Pseudomonadati</taxon>
        <taxon>Pseudomonadota</taxon>
        <taxon>Betaproteobacteria</taxon>
        <taxon>Neisseriales</taxon>
        <taxon>Neisseriaceae</taxon>
        <taxon>Crenobacter</taxon>
    </lineage>
</organism>
<keyword evidence="5 11" id="KW-0808">Transferase</keyword>
<accession>A0A345Y9E1</accession>
<dbReference type="GO" id="GO:0009236">
    <property type="term" value="P:cobalamin biosynthetic process"/>
    <property type="evidence" value="ECO:0007669"/>
    <property type="project" value="UniProtKB-KW"/>
</dbReference>
<proteinExistence type="inferred from homology"/>
<sequence length="252" mass="26405">MSGKGKVYLIGVGPGDIELLTLKAVRRLALAEVVLLDDLANPEVLQFTAPGAEVVHVGKRGGCPSTAQTDIEQRMLAEALDGRCVARVKGGDPFMFGRGGEEMQTLLAAGIEVEVVNGITAGIAVPATLGIPLTHRDHVHGVTFVSGHTHQGDEPDWRLLAQSGMTLVIYMGMGRLAHIAGQLLQHGLPADTPAAAIQHGTRPEQRQVLSTLECLAADVATAQLGSPALLVIGRTVGLAARPLPITQIKELP</sequence>
<dbReference type="NCBIfam" id="TIGR01469">
    <property type="entry name" value="cobA_cysG_Cterm"/>
    <property type="match status" value="1"/>
</dbReference>
<dbReference type="CDD" id="cd11642">
    <property type="entry name" value="SUMT"/>
    <property type="match status" value="1"/>
</dbReference>
<keyword evidence="4 11" id="KW-0489">Methyltransferase</keyword>
<keyword evidence="6" id="KW-0949">S-adenosyl-L-methionine</keyword>
<dbReference type="GO" id="GO:0032259">
    <property type="term" value="P:methylation"/>
    <property type="evidence" value="ECO:0007669"/>
    <property type="project" value="UniProtKB-KW"/>
</dbReference>
<dbReference type="GO" id="GO:0019354">
    <property type="term" value="P:siroheme biosynthetic process"/>
    <property type="evidence" value="ECO:0007669"/>
    <property type="project" value="UniProtKB-UniPathway"/>
</dbReference>
<dbReference type="OrthoDB" id="9815856at2"/>
<dbReference type="InterPro" id="IPR014776">
    <property type="entry name" value="4pyrrole_Mease_sub2"/>
</dbReference>
<dbReference type="InterPro" id="IPR006366">
    <property type="entry name" value="CobA/CysG_C"/>
</dbReference>
<dbReference type="FunFam" id="3.30.950.10:FF:000001">
    <property type="entry name" value="Siroheme synthase"/>
    <property type="match status" value="1"/>
</dbReference>
<comment type="similarity">
    <text evidence="1">Belongs to the precorrin methyltransferase family.</text>
</comment>
<dbReference type="EC" id="2.1.1.107" evidence="2"/>
<dbReference type="Gene3D" id="3.30.950.10">
    <property type="entry name" value="Methyltransferase, Cobalt-precorrin-4 Transmethylase, Domain 2"/>
    <property type="match status" value="1"/>
</dbReference>
<dbReference type="GO" id="GO:0004851">
    <property type="term" value="F:uroporphyrin-III C-methyltransferase activity"/>
    <property type="evidence" value="ECO:0007669"/>
    <property type="project" value="UniProtKB-EC"/>
</dbReference>
<dbReference type="InterPro" id="IPR000878">
    <property type="entry name" value="4pyrrol_Mease"/>
</dbReference>
<evidence type="ECO:0000313" key="12">
    <source>
        <dbReference type="Proteomes" id="UP000254537"/>
    </source>
</evidence>
<dbReference type="RefSeq" id="WP_115434470.1">
    <property type="nucleotide sequence ID" value="NZ_CP031337.1"/>
</dbReference>
<dbReference type="Gene3D" id="3.40.1010.10">
    <property type="entry name" value="Cobalt-precorrin-4 Transmethylase, Domain 1"/>
    <property type="match status" value="1"/>
</dbReference>
<reference evidence="11 12" key="1">
    <citation type="submission" date="2018-07" db="EMBL/GenBank/DDBJ databases">
        <title>Crenobacter cavernae sp. nov., isolated from a karst cave.</title>
        <authorList>
            <person name="Zhu H."/>
        </authorList>
    </citation>
    <scope>NUCLEOTIDE SEQUENCE [LARGE SCALE GENOMIC DNA]</scope>
    <source>
        <strain evidence="11 12">K1W11S-77</strain>
    </source>
</reference>
<dbReference type="SUPFAM" id="SSF53790">
    <property type="entry name" value="Tetrapyrrole methylase"/>
    <property type="match status" value="1"/>
</dbReference>
<dbReference type="KEGG" id="ccah:DWG20_14500"/>
<dbReference type="AlphaFoldDB" id="A0A345Y9E1"/>
<protein>
    <recommendedName>
        <fullName evidence="2">uroporphyrinogen-III C-methyltransferase</fullName>
        <ecNumber evidence="2">2.1.1.107</ecNumber>
    </recommendedName>
</protein>
<dbReference type="FunFam" id="3.40.1010.10:FF:000001">
    <property type="entry name" value="Siroheme synthase"/>
    <property type="match status" value="1"/>
</dbReference>
<gene>
    <name evidence="11" type="primary">cobA</name>
    <name evidence="11" type="ORF">DWG20_14500</name>
</gene>
<dbReference type="EMBL" id="CP031337">
    <property type="protein sequence ID" value="AXK40543.1"/>
    <property type="molecule type" value="Genomic_DNA"/>
</dbReference>
<evidence type="ECO:0000313" key="11">
    <source>
        <dbReference type="EMBL" id="AXK40543.1"/>
    </source>
</evidence>
<dbReference type="NCBIfam" id="NF004790">
    <property type="entry name" value="PRK06136.1"/>
    <property type="match status" value="1"/>
</dbReference>
<evidence type="ECO:0000256" key="3">
    <source>
        <dbReference type="ARBA" id="ARBA00022573"/>
    </source>
</evidence>
<name>A0A345Y9E1_9NEIS</name>
<dbReference type="InterPro" id="IPR050161">
    <property type="entry name" value="Siro_Cobalamin_biosynth"/>
</dbReference>
<dbReference type="UniPathway" id="UPA00262">
    <property type="reaction ID" value="UER00211"/>
</dbReference>